<keyword evidence="2" id="KW-1185">Reference proteome</keyword>
<dbReference type="RefSeq" id="WP_161103168.1">
    <property type="nucleotide sequence ID" value="NZ_JBHLYI010000001.1"/>
</dbReference>
<name>A0A6I4WAB8_9ACTN</name>
<evidence type="ECO:0000313" key="1">
    <source>
        <dbReference type="EMBL" id="MXQ65016.1"/>
    </source>
</evidence>
<proteinExistence type="predicted"/>
<evidence type="ECO:0008006" key="3">
    <source>
        <dbReference type="Google" id="ProtNLM"/>
    </source>
</evidence>
<dbReference type="OrthoDB" id="4522476at2"/>
<dbReference type="GO" id="GO:0003677">
    <property type="term" value="F:DNA binding"/>
    <property type="evidence" value="ECO:0007669"/>
    <property type="project" value="InterPro"/>
</dbReference>
<protein>
    <recommendedName>
        <fullName evidence="3">Helix-turn-helix domain-containing protein</fullName>
    </recommendedName>
</protein>
<dbReference type="EMBL" id="WUTW01000002">
    <property type="protein sequence ID" value="MXQ65016.1"/>
    <property type="molecule type" value="Genomic_DNA"/>
</dbReference>
<sequence length="506" mass="56294">MRRAKGPLEVPVWTWRLDAMRQALHERDIGAVFKVLKDHLGASQTQVGIAVAMSQGYVSDLMRGKAKVTELEVYERIADGLTMPSEARVRLGLAPVADGARETVNDRTPLMAEPETDASGPALWTPTRTVEDITRLTLMDLMFDRREANKRIGALLIGARLTEPLEYWITSDSVPPFRRVASGTISDEEMRNIETVTHALRHWDNRFRMGIRRKAVLGQMNEVADLLNAHQPADITQRLFAVLAELAKIVGSMSYDAGLHPIAQRYYRESLRAAHASGESGRMFGANVLAAMARQMLDLDQPGDALDLVRLALDGVGSDAPGRVRSMLRTREGWAYAKTGRVQAFHRAVGLAHEDFHKGKGEHLPYWVAAFDASELAGVVGARYRDLALAQAQQGLAHDDLAHRAVEHIATALRLRAPRRVRNRAFDLIGLSRTYLLLGECEEAARVVRGAVEIEDTIKSGRVQRRLYDFYTEAARFNDAPPIADLRAELTERFSKKPLATLKETA</sequence>
<dbReference type="SUPFAM" id="SSF47413">
    <property type="entry name" value="lambda repressor-like DNA-binding domains"/>
    <property type="match status" value="1"/>
</dbReference>
<accession>A0A6I4WAB8</accession>
<dbReference type="Proteomes" id="UP000431901">
    <property type="component" value="Unassembled WGS sequence"/>
</dbReference>
<dbReference type="Pfam" id="PF13560">
    <property type="entry name" value="HTH_31"/>
    <property type="match status" value="1"/>
</dbReference>
<dbReference type="InterPro" id="IPR010982">
    <property type="entry name" value="Lambda_DNA-bd_dom_sf"/>
</dbReference>
<organism evidence="1 2">
    <name type="scientific">Actinomadura rayongensis</name>
    <dbReference type="NCBI Taxonomy" id="1429076"/>
    <lineage>
        <taxon>Bacteria</taxon>
        <taxon>Bacillati</taxon>
        <taxon>Actinomycetota</taxon>
        <taxon>Actinomycetes</taxon>
        <taxon>Streptosporangiales</taxon>
        <taxon>Thermomonosporaceae</taxon>
        <taxon>Actinomadura</taxon>
    </lineage>
</organism>
<reference evidence="1 2" key="1">
    <citation type="submission" date="2019-12" db="EMBL/GenBank/DDBJ databases">
        <title>Nocardia macrotermitis sp. nov. and Nocardia aurantia sp. nov., isolated from the gut of the fungus growing-termite Macrotermes natalensis.</title>
        <authorList>
            <person name="Christine B."/>
            <person name="Rene B."/>
        </authorList>
    </citation>
    <scope>NUCLEOTIDE SEQUENCE [LARGE SCALE GENOMIC DNA]</scope>
    <source>
        <strain evidence="1 2">DSM 102126</strain>
    </source>
</reference>
<evidence type="ECO:0000313" key="2">
    <source>
        <dbReference type="Proteomes" id="UP000431901"/>
    </source>
</evidence>
<gene>
    <name evidence="1" type="ORF">GQ466_13315</name>
</gene>
<comment type="caution">
    <text evidence="1">The sequence shown here is derived from an EMBL/GenBank/DDBJ whole genome shotgun (WGS) entry which is preliminary data.</text>
</comment>
<dbReference type="AlphaFoldDB" id="A0A6I4WAB8"/>